<evidence type="ECO:0000256" key="7">
    <source>
        <dbReference type="ARBA" id="ARBA00022475"/>
    </source>
</evidence>
<accession>A0AAN8ZU78</accession>
<dbReference type="Gene3D" id="2.60.40.1910">
    <property type="match status" value="1"/>
</dbReference>
<dbReference type="GO" id="GO:0070006">
    <property type="term" value="F:metalloaminopeptidase activity"/>
    <property type="evidence" value="ECO:0007669"/>
    <property type="project" value="TreeGrafter"/>
</dbReference>
<dbReference type="InterPro" id="IPR024571">
    <property type="entry name" value="ERAP1-like_C_dom"/>
</dbReference>
<proteinExistence type="inferred from homology"/>
<gene>
    <name evidence="19" type="ORF">SK128_000555</name>
</gene>
<dbReference type="GO" id="GO:0016285">
    <property type="term" value="F:alanyl aminopeptidase activity"/>
    <property type="evidence" value="ECO:0007669"/>
    <property type="project" value="UniProtKB-EC"/>
</dbReference>
<dbReference type="Gene3D" id="1.25.50.20">
    <property type="match status" value="1"/>
</dbReference>
<keyword evidence="13" id="KW-0862">Zinc</keyword>
<evidence type="ECO:0000256" key="15">
    <source>
        <dbReference type="ARBA" id="ARBA00023136"/>
    </source>
</evidence>
<dbReference type="GO" id="GO:0098552">
    <property type="term" value="C:side of membrane"/>
    <property type="evidence" value="ECO:0007669"/>
    <property type="project" value="UniProtKB-KW"/>
</dbReference>
<keyword evidence="15" id="KW-0472">Membrane</keyword>
<comment type="subcellular location">
    <subcellularLocation>
        <location evidence="3">Cell membrane</location>
        <topology evidence="3">Lipid-anchor</topology>
        <topology evidence="3">GPI-anchor</topology>
    </subcellularLocation>
</comment>
<dbReference type="PANTHER" id="PTHR11533:SF294">
    <property type="entry name" value="THYROTROPIN-RELEASING HORMONE-DEGRADING ECTOENZYME"/>
    <property type="match status" value="1"/>
</dbReference>
<feature type="domain" description="ERAP1-like C-terminal" evidence="18">
    <location>
        <begin position="108"/>
        <end position="375"/>
    </location>
</feature>
<keyword evidence="9" id="KW-0645">Protease</keyword>
<dbReference type="AlphaFoldDB" id="A0AAN8ZU78"/>
<dbReference type="FunFam" id="1.25.50.20:FF:000001">
    <property type="entry name" value="Aminopeptidase"/>
    <property type="match status" value="1"/>
</dbReference>
<dbReference type="Proteomes" id="UP001381693">
    <property type="component" value="Unassembled WGS sequence"/>
</dbReference>
<evidence type="ECO:0000256" key="11">
    <source>
        <dbReference type="ARBA" id="ARBA00022729"/>
    </source>
</evidence>
<comment type="caution">
    <text evidence="19">The sequence shown here is derived from an EMBL/GenBank/DDBJ whole genome shotgun (WGS) entry which is preliminary data.</text>
</comment>
<evidence type="ECO:0000256" key="13">
    <source>
        <dbReference type="ARBA" id="ARBA00022833"/>
    </source>
</evidence>
<evidence type="ECO:0000313" key="20">
    <source>
        <dbReference type="Proteomes" id="UP001381693"/>
    </source>
</evidence>
<dbReference type="PANTHER" id="PTHR11533">
    <property type="entry name" value="PROTEASE M1 ZINC METALLOPROTEASE"/>
    <property type="match status" value="1"/>
</dbReference>
<protein>
    <recommendedName>
        <fullName evidence="6">Aminopeptidase N</fullName>
        <ecNumber evidence="5">3.4.11.2</ecNumber>
    </recommendedName>
</protein>
<evidence type="ECO:0000256" key="9">
    <source>
        <dbReference type="ARBA" id="ARBA00022670"/>
    </source>
</evidence>
<comment type="catalytic activity">
    <reaction evidence="1">
        <text>Release of an N-terminal amino acid, Xaa-|-Yaa- from a peptide, amide or arylamide. Xaa is preferably Ala, but may be most amino acids including Pro (slow action). When a terminal hydrophobic residue is followed by a prolyl residue, the two may be released as an intact Xaa-Pro dipeptide.</text>
        <dbReference type="EC" id="3.4.11.2"/>
    </reaction>
</comment>
<dbReference type="GO" id="GO:0042277">
    <property type="term" value="F:peptide binding"/>
    <property type="evidence" value="ECO:0007669"/>
    <property type="project" value="TreeGrafter"/>
</dbReference>
<keyword evidence="8" id="KW-0449">Lipoprotein</keyword>
<dbReference type="EMBL" id="JAXCGZ010017133">
    <property type="protein sequence ID" value="KAK7068751.1"/>
    <property type="molecule type" value="Genomic_DNA"/>
</dbReference>
<dbReference type="Pfam" id="PF11838">
    <property type="entry name" value="ERAP1_C"/>
    <property type="match status" value="1"/>
</dbReference>
<evidence type="ECO:0000256" key="1">
    <source>
        <dbReference type="ARBA" id="ARBA00000098"/>
    </source>
</evidence>
<dbReference type="FunFam" id="2.60.40.1910:FF:000008">
    <property type="entry name" value="Aminopeptidase"/>
    <property type="match status" value="1"/>
</dbReference>
<evidence type="ECO:0000313" key="19">
    <source>
        <dbReference type="EMBL" id="KAK7068751.1"/>
    </source>
</evidence>
<dbReference type="GO" id="GO:0005737">
    <property type="term" value="C:cytoplasm"/>
    <property type="evidence" value="ECO:0007669"/>
    <property type="project" value="TreeGrafter"/>
</dbReference>
<evidence type="ECO:0000256" key="3">
    <source>
        <dbReference type="ARBA" id="ARBA00004609"/>
    </source>
</evidence>
<keyword evidence="10" id="KW-0479">Metal-binding</keyword>
<evidence type="ECO:0000256" key="10">
    <source>
        <dbReference type="ARBA" id="ARBA00022723"/>
    </source>
</evidence>
<evidence type="ECO:0000256" key="17">
    <source>
        <dbReference type="ARBA" id="ARBA00023180"/>
    </source>
</evidence>
<dbReference type="EC" id="3.4.11.2" evidence="5"/>
<keyword evidence="17" id="KW-0325">Glycoprotein</keyword>
<keyword evidence="8" id="KW-0336">GPI-anchor</keyword>
<keyword evidence="12" id="KW-0378">Hydrolase</keyword>
<organism evidence="19 20">
    <name type="scientific">Halocaridina rubra</name>
    <name type="common">Hawaiian red shrimp</name>
    <dbReference type="NCBI Taxonomy" id="373956"/>
    <lineage>
        <taxon>Eukaryota</taxon>
        <taxon>Metazoa</taxon>
        <taxon>Ecdysozoa</taxon>
        <taxon>Arthropoda</taxon>
        <taxon>Crustacea</taxon>
        <taxon>Multicrustacea</taxon>
        <taxon>Malacostraca</taxon>
        <taxon>Eumalacostraca</taxon>
        <taxon>Eucarida</taxon>
        <taxon>Decapoda</taxon>
        <taxon>Pleocyemata</taxon>
        <taxon>Caridea</taxon>
        <taxon>Atyoidea</taxon>
        <taxon>Atyidae</taxon>
        <taxon>Halocaridina</taxon>
    </lineage>
</organism>
<evidence type="ECO:0000256" key="16">
    <source>
        <dbReference type="ARBA" id="ARBA00023157"/>
    </source>
</evidence>
<keyword evidence="20" id="KW-1185">Reference proteome</keyword>
<keyword evidence="7" id="KW-1003">Cell membrane</keyword>
<evidence type="ECO:0000256" key="8">
    <source>
        <dbReference type="ARBA" id="ARBA00022622"/>
    </source>
</evidence>
<keyword evidence="16" id="KW-1015">Disulfide bond</keyword>
<evidence type="ECO:0000256" key="6">
    <source>
        <dbReference type="ARBA" id="ARBA00015611"/>
    </source>
</evidence>
<dbReference type="GO" id="GO:0008270">
    <property type="term" value="F:zinc ion binding"/>
    <property type="evidence" value="ECO:0007669"/>
    <property type="project" value="TreeGrafter"/>
</dbReference>
<comment type="similarity">
    <text evidence="4">Belongs to the peptidase M1 family.</text>
</comment>
<reference evidence="19 20" key="1">
    <citation type="submission" date="2023-11" db="EMBL/GenBank/DDBJ databases">
        <title>Halocaridina rubra genome assembly.</title>
        <authorList>
            <person name="Smith C."/>
        </authorList>
    </citation>
    <scope>NUCLEOTIDE SEQUENCE [LARGE SCALE GENOMIC DNA]</scope>
    <source>
        <strain evidence="19">EP-1</strain>
        <tissue evidence="19">Whole</tissue>
    </source>
</reference>
<evidence type="ECO:0000256" key="12">
    <source>
        <dbReference type="ARBA" id="ARBA00022801"/>
    </source>
</evidence>
<keyword evidence="11" id="KW-0732">Signal</keyword>
<comment type="cofactor">
    <cofactor evidence="2">
        <name>Zn(2+)</name>
        <dbReference type="ChEBI" id="CHEBI:29105"/>
    </cofactor>
</comment>
<keyword evidence="14" id="KW-0482">Metalloprotease</keyword>
<dbReference type="InterPro" id="IPR050344">
    <property type="entry name" value="Peptidase_M1_aminopeptidases"/>
</dbReference>
<evidence type="ECO:0000259" key="18">
    <source>
        <dbReference type="Pfam" id="PF11838"/>
    </source>
</evidence>
<evidence type="ECO:0000256" key="4">
    <source>
        <dbReference type="ARBA" id="ARBA00010136"/>
    </source>
</evidence>
<evidence type="ECO:0000256" key="14">
    <source>
        <dbReference type="ARBA" id="ARBA00023049"/>
    </source>
</evidence>
<dbReference type="GO" id="GO:0005886">
    <property type="term" value="C:plasma membrane"/>
    <property type="evidence" value="ECO:0007669"/>
    <property type="project" value="UniProtKB-SubCell"/>
</dbReference>
<dbReference type="GO" id="GO:0043171">
    <property type="term" value="P:peptide catabolic process"/>
    <property type="evidence" value="ECO:0007669"/>
    <property type="project" value="TreeGrafter"/>
</dbReference>
<sequence>MLFESLTNAAHADGTLPGSMTVKQIMDTWTLQAGYPVVTVNRTAAGTSAIVSQKRFWTDNPDTGETWWIPVSYTTEANPNFEDTQPAQWMSDTDTEITILPLPSASEWVIFNIQETGYYRVNYDDNNWNLLFQQLDLDPDVIHPLNRAQINDDFVEMSRAGIHPYSKALQLLKYLRKETDFIPWLSALNKIDHIESKLVRTSAYNAFKRYMLDLIMPLYESTASQENYDNVQQEQLNTLATAWACGLGYDDCIEMAVNLYAKWMKDPDDISIINPNIKKTVYCTAIAEGGGKEWEFAWSMYLEAESSFERGKLLEAMGCTRDTEILHRYLEKAFTKGSRIKQMDALVVFYSVAKNVVGRDVAWNFLRQNGRSIYEQ</sequence>
<dbReference type="GO" id="GO:0006508">
    <property type="term" value="P:proteolysis"/>
    <property type="evidence" value="ECO:0007669"/>
    <property type="project" value="UniProtKB-KW"/>
</dbReference>
<name>A0AAN8ZU78_HALRR</name>
<evidence type="ECO:0000256" key="2">
    <source>
        <dbReference type="ARBA" id="ARBA00001947"/>
    </source>
</evidence>
<evidence type="ECO:0000256" key="5">
    <source>
        <dbReference type="ARBA" id="ARBA00012564"/>
    </source>
</evidence>
<dbReference type="GO" id="GO:0005615">
    <property type="term" value="C:extracellular space"/>
    <property type="evidence" value="ECO:0007669"/>
    <property type="project" value="TreeGrafter"/>
</dbReference>